<reference evidence="2 3" key="1">
    <citation type="submission" date="2022-01" db="EMBL/GenBank/DDBJ databases">
        <title>A high-quality chromosome-level genome assembly of rohu carp, Labeo rohita.</title>
        <authorList>
            <person name="Arick M.A. II"/>
            <person name="Hsu C.-Y."/>
            <person name="Magbanua Z."/>
            <person name="Pechanova O."/>
            <person name="Grover C."/>
            <person name="Miller E."/>
            <person name="Thrash A."/>
            <person name="Ezzel L."/>
            <person name="Alam S."/>
            <person name="Benzie J."/>
            <person name="Hamilton M."/>
            <person name="Karsi A."/>
            <person name="Lawrence M.L."/>
            <person name="Peterson D.G."/>
        </authorList>
    </citation>
    <scope>NUCLEOTIDE SEQUENCE [LARGE SCALE GENOMIC DNA]</scope>
    <source>
        <strain evidence="3">BAU-BD-2019</strain>
        <tissue evidence="2">Blood</tissue>
    </source>
</reference>
<dbReference type="Proteomes" id="UP000830375">
    <property type="component" value="Unassembled WGS sequence"/>
</dbReference>
<feature type="domain" description="Reverse transcriptase" evidence="1">
    <location>
        <begin position="1"/>
        <end position="151"/>
    </location>
</feature>
<evidence type="ECO:0000313" key="3">
    <source>
        <dbReference type="Proteomes" id="UP000830375"/>
    </source>
</evidence>
<dbReference type="Pfam" id="PF00078">
    <property type="entry name" value="RVT_1"/>
    <property type="match status" value="1"/>
</dbReference>
<evidence type="ECO:0000313" key="2">
    <source>
        <dbReference type="EMBL" id="KAI2652501.1"/>
    </source>
</evidence>
<dbReference type="InterPro" id="IPR000477">
    <property type="entry name" value="RT_dom"/>
</dbReference>
<sequence>MLFVDYSSAFNTIIPSTLSIKLEHLGLSPLICQWISNFLTGRSQAVRMGRYVSASLTLSTGAPQGCVLSPLLYSLYTYDCVATTNSTTIIKFADDTVVVGLVSDNDETAYIKTKELIVDFSTKQERNYETPNINESPVERVDSFRYLGVHITQDLSWSCHINIVVKKAWQRLYHLRCLRDFRLPSKVLRNFYSWTIESILTGNITTWFGNSTMQDRQALQRVARKIVKDLSHPNNGLFSLLRSGKRFRSLKTNTERLRRSFFPQAIRILNHNTT</sequence>
<dbReference type="SUPFAM" id="SSF56672">
    <property type="entry name" value="DNA/RNA polymerases"/>
    <property type="match status" value="1"/>
</dbReference>
<protein>
    <recommendedName>
        <fullName evidence="1">Reverse transcriptase domain-containing protein</fullName>
    </recommendedName>
</protein>
<name>A0ABQ8LQH1_LABRO</name>
<comment type="caution">
    <text evidence="2">The sequence shown here is derived from an EMBL/GenBank/DDBJ whole genome shotgun (WGS) entry which is preliminary data.</text>
</comment>
<dbReference type="InterPro" id="IPR015095">
    <property type="entry name" value="AlkB_hom8_N"/>
</dbReference>
<dbReference type="PROSITE" id="PS50878">
    <property type="entry name" value="RT_POL"/>
    <property type="match status" value="1"/>
</dbReference>
<proteinExistence type="predicted"/>
<dbReference type="EMBL" id="JACTAM010000019">
    <property type="protein sequence ID" value="KAI2652501.1"/>
    <property type="molecule type" value="Genomic_DNA"/>
</dbReference>
<evidence type="ECO:0000259" key="1">
    <source>
        <dbReference type="PROSITE" id="PS50878"/>
    </source>
</evidence>
<keyword evidence="3" id="KW-1185">Reference proteome</keyword>
<dbReference type="Pfam" id="PF09004">
    <property type="entry name" value="ALKBH8_N"/>
    <property type="match status" value="1"/>
</dbReference>
<dbReference type="InterPro" id="IPR043502">
    <property type="entry name" value="DNA/RNA_pol_sf"/>
</dbReference>
<accession>A0ABQ8LQH1</accession>
<gene>
    <name evidence="2" type="ORF">H4Q32_005735</name>
</gene>
<organism evidence="2 3">
    <name type="scientific">Labeo rohita</name>
    <name type="common">Indian major carp</name>
    <name type="synonym">Cyprinus rohita</name>
    <dbReference type="NCBI Taxonomy" id="84645"/>
    <lineage>
        <taxon>Eukaryota</taxon>
        <taxon>Metazoa</taxon>
        <taxon>Chordata</taxon>
        <taxon>Craniata</taxon>
        <taxon>Vertebrata</taxon>
        <taxon>Euteleostomi</taxon>
        <taxon>Actinopterygii</taxon>
        <taxon>Neopterygii</taxon>
        <taxon>Teleostei</taxon>
        <taxon>Ostariophysi</taxon>
        <taxon>Cypriniformes</taxon>
        <taxon>Cyprinidae</taxon>
        <taxon>Labeoninae</taxon>
        <taxon>Labeonini</taxon>
        <taxon>Labeo</taxon>
    </lineage>
</organism>
<dbReference type="PANTHER" id="PTHR33332">
    <property type="entry name" value="REVERSE TRANSCRIPTASE DOMAIN-CONTAINING PROTEIN"/>
    <property type="match status" value="1"/>
</dbReference>